<keyword evidence="4" id="KW-1185">Reference proteome</keyword>
<reference evidence="4 5" key="1">
    <citation type="submission" date="2019-05" db="EMBL/GenBank/DDBJ databases">
        <title>Emergence of the Ug99 lineage of the wheat stem rust pathogen through somatic hybridization.</title>
        <authorList>
            <person name="Li F."/>
            <person name="Upadhyaya N.M."/>
            <person name="Sperschneider J."/>
            <person name="Matny O."/>
            <person name="Nguyen-Phuc H."/>
            <person name="Mago R."/>
            <person name="Raley C."/>
            <person name="Miller M.E."/>
            <person name="Silverstein K.A.T."/>
            <person name="Henningsen E."/>
            <person name="Hirsch C.D."/>
            <person name="Visser B."/>
            <person name="Pretorius Z.A."/>
            <person name="Steffenson B.J."/>
            <person name="Schwessinger B."/>
            <person name="Dodds P.N."/>
            <person name="Figueroa M."/>
        </authorList>
    </citation>
    <scope>NUCLEOTIDE SEQUENCE [LARGE SCALE GENOMIC DNA]</scope>
    <source>
        <strain evidence="3">21-0</strain>
        <strain evidence="2 5">Ug99</strain>
    </source>
</reference>
<gene>
    <name evidence="3" type="ORF">PGT21_016674</name>
    <name evidence="2" type="ORF">PGTUg99_010688</name>
</gene>
<proteinExistence type="predicted"/>
<dbReference type="AlphaFoldDB" id="A0A5B0NYE3"/>
<name>A0A5B0NYE3_PUCGR</name>
<protein>
    <submittedName>
        <fullName evidence="3">Uncharacterized protein</fullName>
    </submittedName>
</protein>
<sequence length="94" mass="10556">MVTKGEFVRRVQLLSLLEEDEALEEEERIEASEARKNSPEPRKRILPPWNARVKAPLPANIKLPPTKSNQVLPPTTQKSKTLPNKAGPAPKKNI</sequence>
<dbReference type="Proteomes" id="UP000325313">
    <property type="component" value="Unassembled WGS sequence"/>
</dbReference>
<evidence type="ECO:0000256" key="1">
    <source>
        <dbReference type="SAM" id="MobiDB-lite"/>
    </source>
</evidence>
<evidence type="ECO:0000313" key="2">
    <source>
        <dbReference type="EMBL" id="KAA1083222.1"/>
    </source>
</evidence>
<comment type="caution">
    <text evidence="3">The sequence shown here is derived from an EMBL/GenBank/DDBJ whole genome shotgun (WGS) entry which is preliminary data.</text>
</comment>
<dbReference type="Proteomes" id="UP000324748">
    <property type="component" value="Unassembled WGS sequence"/>
</dbReference>
<feature type="compositionally biased region" description="Polar residues" evidence="1">
    <location>
        <begin position="66"/>
        <end position="82"/>
    </location>
</feature>
<evidence type="ECO:0000313" key="3">
    <source>
        <dbReference type="EMBL" id="KAA1094287.1"/>
    </source>
</evidence>
<feature type="compositionally biased region" description="Basic and acidic residues" evidence="1">
    <location>
        <begin position="29"/>
        <end position="43"/>
    </location>
</feature>
<evidence type="ECO:0000313" key="5">
    <source>
        <dbReference type="Proteomes" id="UP000325313"/>
    </source>
</evidence>
<dbReference type="EMBL" id="VDEP01000438">
    <property type="protein sequence ID" value="KAA1083222.1"/>
    <property type="molecule type" value="Genomic_DNA"/>
</dbReference>
<evidence type="ECO:0000313" key="4">
    <source>
        <dbReference type="Proteomes" id="UP000324748"/>
    </source>
</evidence>
<organism evidence="3 4">
    <name type="scientific">Puccinia graminis f. sp. tritici</name>
    <dbReference type="NCBI Taxonomy" id="56615"/>
    <lineage>
        <taxon>Eukaryota</taxon>
        <taxon>Fungi</taxon>
        <taxon>Dikarya</taxon>
        <taxon>Basidiomycota</taxon>
        <taxon>Pucciniomycotina</taxon>
        <taxon>Pucciniomycetes</taxon>
        <taxon>Pucciniales</taxon>
        <taxon>Pucciniaceae</taxon>
        <taxon>Puccinia</taxon>
    </lineage>
</organism>
<feature type="region of interest" description="Disordered" evidence="1">
    <location>
        <begin position="23"/>
        <end position="94"/>
    </location>
</feature>
<accession>A0A5B0NYE3</accession>
<dbReference type="EMBL" id="VSWC01000079">
    <property type="protein sequence ID" value="KAA1094287.1"/>
    <property type="molecule type" value="Genomic_DNA"/>
</dbReference>